<feature type="compositionally biased region" description="Basic and acidic residues" evidence="1">
    <location>
        <begin position="430"/>
        <end position="450"/>
    </location>
</feature>
<dbReference type="PANTHER" id="PTHR11439">
    <property type="entry name" value="GAG-POL-RELATED RETROTRANSPOSON"/>
    <property type="match status" value="1"/>
</dbReference>
<feature type="compositionally biased region" description="Basic and acidic residues" evidence="1">
    <location>
        <begin position="1367"/>
        <end position="1385"/>
    </location>
</feature>
<dbReference type="InterPro" id="IPR043502">
    <property type="entry name" value="DNA/RNA_pol_sf"/>
</dbReference>
<dbReference type="GO" id="GO:0003676">
    <property type="term" value="F:nucleic acid binding"/>
    <property type="evidence" value="ECO:0007669"/>
    <property type="project" value="InterPro"/>
</dbReference>
<dbReference type="InterPro" id="IPR036397">
    <property type="entry name" value="RNaseH_sf"/>
</dbReference>
<dbReference type="CDD" id="cd09272">
    <property type="entry name" value="RNase_HI_RT_Ty1"/>
    <property type="match status" value="1"/>
</dbReference>
<feature type="region of interest" description="Disordered" evidence="1">
    <location>
        <begin position="1056"/>
        <end position="1093"/>
    </location>
</feature>
<feature type="region of interest" description="Disordered" evidence="1">
    <location>
        <begin position="1151"/>
        <end position="1174"/>
    </location>
</feature>
<feature type="region of interest" description="Disordered" evidence="1">
    <location>
        <begin position="1283"/>
        <end position="1308"/>
    </location>
</feature>
<feature type="compositionally biased region" description="Basic residues" evidence="1">
    <location>
        <begin position="1060"/>
        <end position="1069"/>
    </location>
</feature>
<dbReference type="EMBL" id="BKCJ010009671">
    <property type="protein sequence ID" value="GEU88081.1"/>
    <property type="molecule type" value="Genomic_DNA"/>
</dbReference>
<dbReference type="InterPro" id="IPR012337">
    <property type="entry name" value="RNaseH-like_sf"/>
</dbReference>
<proteinExistence type="predicted"/>
<evidence type="ECO:0000313" key="3">
    <source>
        <dbReference type="EMBL" id="GEU88081.1"/>
    </source>
</evidence>
<accession>A0A6L2NNY0</accession>
<dbReference type="GO" id="GO:0015074">
    <property type="term" value="P:DNA integration"/>
    <property type="evidence" value="ECO:0007669"/>
    <property type="project" value="InterPro"/>
</dbReference>
<name>A0A6L2NNY0_TANCI</name>
<organism evidence="3">
    <name type="scientific">Tanacetum cinerariifolium</name>
    <name type="common">Dalmatian daisy</name>
    <name type="synonym">Chrysanthemum cinerariifolium</name>
    <dbReference type="NCBI Taxonomy" id="118510"/>
    <lineage>
        <taxon>Eukaryota</taxon>
        <taxon>Viridiplantae</taxon>
        <taxon>Streptophyta</taxon>
        <taxon>Embryophyta</taxon>
        <taxon>Tracheophyta</taxon>
        <taxon>Spermatophyta</taxon>
        <taxon>Magnoliopsida</taxon>
        <taxon>eudicotyledons</taxon>
        <taxon>Gunneridae</taxon>
        <taxon>Pentapetalae</taxon>
        <taxon>asterids</taxon>
        <taxon>campanulids</taxon>
        <taxon>Asterales</taxon>
        <taxon>Asteraceae</taxon>
        <taxon>Asteroideae</taxon>
        <taxon>Anthemideae</taxon>
        <taxon>Anthemidinae</taxon>
        <taxon>Tanacetum</taxon>
    </lineage>
</organism>
<feature type="non-terminal residue" evidence="3">
    <location>
        <position position="1"/>
    </location>
</feature>
<evidence type="ECO:0000256" key="1">
    <source>
        <dbReference type="SAM" id="MobiDB-lite"/>
    </source>
</evidence>
<comment type="caution">
    <text evidence="3">The sequence shown here is derived from an EMBL/GenBank/DDBJ whole genome shotgun (WGS) entry which is preliminary data.</text>
</comment>
<dbReference type="PANTHER" id="PTHR11439:SF495">
    <property type="entry name" value="REVERSE TRANSCRIPTASE, RNA-DEPENDENT DNA POLYMERASE-RELATED"/>
    <property type="match status" value="1"/>
</dbReference>
<sequence>PCQGDSLNLPDHSYAYSDSLLLTPLCCDDIHDVTPRVSALAGCDIYRVEFGCCVETAIAPATAEEKAQRRLELKERSTLLMGIPNEHQLKFNSMKDAKSLLHAIKKSPHLDNKDLQQIHPDDLEEMDLRSQMAMLTIRARIFLKNTGRKFSMNEARLLVYKKNKSVYEEDIKILKRKIHLREVAITELRRIEPTFKKTVVEPIEAKASTDKPKVVRKNFGPPLIEDWISDSEDEDESKFKIEKKTVKPSFAKIEFVKSKEQVKSPRKTTVKQDYEKVNGGYVAFEGNPKGGKITTRDDYSRFTWVFFLASKDEISAILKIFITRIENLVDHKVKVIRCDNGTEFKNKEMNQFCEMKGIMRQYSVARTPQQNRVAERRYRTLIEVARTMLADLKLPIAEAVNTACYVQNRVLVVKPHNKTPYEPFSCDVGKKVDEDPRQESECKDQEKEDNVNNTNNVNAAGTFGVNDVGANLSNKRPFNPEMLELEYISSFTFLNEDEDDGAEADMNNLDTTIQVSPTPTIRIHKDHPIDQVIGDLHSATQTRNMSKNFEEHGTQKGNSRIKGSKLDRAMQEELLQFKLQEVWTLMDLPYGKRAIEEIDYDKVFVPVTRIEAIRIFLAYASFKGFVVYQMDVKSAFLYRKIKEEVYVCQPLGFEDHDFPDKVYKVEKALYGLHQATRAWYETLSTYLLDNGFHKGKIDMTLFIRRHKDDILLVQVYVDDIIFGSTKKELCNVFEKMMHKKFQMSSMGELTFFLGLQVKQKQDGIFISQDKYVAEILKKYRFSEVKNASTPMVTQNPLLKDEDGKEVDVYMYRSMIGSLMYLTSSRPDIMFAVCACARYQVNLKVSHLHIVKRISRYLKGHPKLGLWYLKDSPFDLVAYTDSDYAGASLDRKSTTRGCQYLRCRLISWECKKQTVVANSITKAEYVAASSCCRQFWTTVKTKTVNEEVQLQALVDGKKVIITESTIRRDLQLEDAKGVDCLPNAAIFKHLSLMRIYVTPSHTKKIFRNMRRVGKDFSKRVTPLFSTMMVQAQEEMGEGSASPTDPYHTPTIILPLTYQPQKKQKSRKTKRKDIELPQTSVPTSVTDEAVNEEMDDSLERVATTATSLDAEQDRGGGPRCHKAIGDAVAQTRSERVSKVSNDPLLAGVNTLRSARVESSDDEGLGEQDASKQGRISDIDADEDITLVSTYDEQCLMLIKIYMDKGKAKMIEEPVKLKKKDQIQLNKKVALKIQKELQAEFKNEQRLASERAQQKEEANIALIESWDDVQAKIDVDYQLAKRLQAEEQQERKKEQTTNKSSTKKNNVYLPQEYGRKEAHRFEEQVFGSIQKMFDRAFKRVNTFVDYKTELVEESSKKAKAEITQKGSLKRTRDEMAQERSKKQKVEDDKESKELKKCLEIIPNDGDDVTVDATPLSSKSPIIVDYKIYKEEKKSYFQIFGADGNSQIYLTFSKMLKNFDSKDLEVLWRLVKARFEKVKPADHMDSFLLHNLKTVFEHHVEDDVWKNQQGLVKVKNWKLYDSYGVHCVKMQNILYYLLVKKMYPLTNHTPDQMFNDVKLQVDYECKMAYELLRLVKKHLKEGYVPH</sequence>
<dbReference type="InterPro" id="IPR013103">
    <property type="entry name" value="RVT_2"/>
</dbReference>
<dbReference type="Pfam" id="PF00665">
    <property type="entry name" value="rve"/>
    <property type="match status" value="1"/>
</dbReference>
<reference evidence="3" key="1">
    <citation type="journal article" date="2019" name="Sci. Rep.">
        <title>Draft genome of Tanacetum cinerariifolium, the natural source of mosquito coil.</title>
        <authorList>
            <person name="Yamashiro T."/>
            <person name="Shiraishi A."/>
            <person name="Satake H."/>
            <person name="Nakayama K."/>
        </authorList>
    </citation>
    <scope>NUCLEOTIDE SEQUENCE</scope>
</reference>
<protein>
    <submittedName>
        <fullName evidence="3">Putative ribonuclease H-like domain-containing protein</fullName>
    </submittedName>
</protein>
<dbReference type="Pfam" id="PF07727">
    <property type="entry name" value="RVT_2"/>
    <property type="match status" value="1"/>
</dbReference>
<feature type="region of interest" description="Disordered" evidence="1">
    <location>
        <begin position="1358"/>
        <end position="1385"/>
    </location>
</feature>
<feature type="compositionally biased region" description="Polar residues" evidence="1">
    <location>
        <begin position="1075"/>
        <end position="1084"/>
    </location>
</feature>
<dbReference type="Gene3D" id="3.30.420.10">
    <property type="entry name" value="Ribonuclease H-like superfamily/Ribonuclease H"/>
    <property type="match status" value="1"/>
</dbReference>
<dbReference type="PROSITE" id="PS50994">
    <property type="entry name" value="INTEGRASE"/>
    <property type="match status" value="1"/>
</dbReference>
<feature type="compositionally biased region" description="Basic and acidic residues" evidence="1">
    <location>
        <begin position="1283"/>
        <end position="1293"/>
    </location>
</feature>
<dbReference type="InterPro" id="IPR001584">
    <property type="entry name" value="Integrase_cat-core"/>
</dbReference>
<dbReference type="SUPFAM" id="SSF53098">
    <property type="entry name" value="Ribonuclease H-like"/>
    <property type="match status" value="1"/>
</dbReference>
<feature type="region of interest" description="Disordered" evidence="1">
    <location>
        <begin position="430"/>
        <end position="457"/>
    </location>
</feature>
<evidence type="ECO:0000259" key="2">
    <source>
        <dbReference type="PROSITE" id="PS50994"/>
    </source>
</evidence>
<dbReference type="SUPFAM" id="SSF56672">
    <property type="entry name" value="DNA/RNA polymerases"/>
    <property type="match status" value="1"/>
</dbReference>
<gene>
    <name evidence="3" type="ORF">Tci_060059</name>
</gene>
<feature type="domain" description="Integrase catalytic" evidence="2">
    <location>
        <begin position="261"/>
        <end position="428"/>
    </location>
</feature>